<evidence type="ECO:0000313" key="3">
    <source>
        <dbReference type="Proteomes" id="UP000220621"/>
    </source>
</evidence>
<protein>
    <submittedName>
        <fullName evidence="2">Uncharacterized protein</fullName>
    </submittedName>
</protein>
<accession>A0A2A8BMZ7</accession>
<sequence length="64" mass="7278">MIIAPLSKRYRRTGEGGKNPQKGRKDQLHLYIQPRCVCVVALVFLIEPSKFSGLIGDTKKFFVK</sequence>
<dbReference type="EMBL" id="NUDL01000042">
    <property type="protein sequence ID" value="PEM55365.1"/>
    <property type="molecule type" value="Genomic_DNA"/>
</dbReference>
<proteinExistence type="predicted"/>
<dbReference type="Proteomes" id="UP000220621">
    <property type="component" value="Unassembled WGS sequence"/>
</dbReference>
<reference evidence="2 3" key="1">
    <citation type="submission" date="2017-09" db="EMBL/GenBank/DDBJ databases">
        <title>Large-scale bioinformatics analysis of Bacillus genomes uncovers conserved roles of natural products in bacterial physiology.</title>
        <authorList>
            <consortium name="Agbiome Team Llc"/>
            <person name="Bleich R.M."/>
            <person name="Grubbs K.J."/>
            <person name="Santa Maria K.C."/>
            <person name="Allen S.E."/>
            <person name="Farag S."/>
            <person name="Shank E.A."/>
            <person name="Bowers A."/>
        </authorList>
    </citation>
    <scope>NUCLEOTIDE SEQUENCE [LARGE SCALE GENOMIC DNA]</scope>
    <source>
        <strain evidence="2 3">AFS010764</strain>
    </source>
</reference>
<organism evidence="2 3">
    <name type="scientific">Bacillus wiedmannii</name>
    <dbReference type="NCBI Taxonomy" id="1890302"/>
    <lineage>
        <taxon>Bacteria</taxon>
        <taxon>Bacillati</taxon>
        <taxon>Bacillota</taxon>
        <taxon>Bacilli</taxon>
        <taxon>Bacillales</taxon>
        <taxon>Bacillaceae</taxon>
        <taxon>Bacillus</taxon>
        <taxon>Bacillus cereus group</taxon>
    </lineage>
</organism>
<comment type="caution">
    <text evidence="2">The sequence shown here is derived from an EMBL/GenBank/DDBJ whole genome shotgun (WGS) entry which is preliminary data.</text>
</comment>
<evidence type="ECO:0000313" key="2">
    <source>
        <dbReference type="EMBL" id="PEM55365.1"/>
    </source>
</evidence>
<evidence type="ECO:0000256" key="1">
    <source>
        <dbReference type="SAM" id="MobiDB-lite"/>
    </source>
</evidence>
<dbReference type="AlphaFoldDB" id="A0A2A8BMZ7"/>
<gene>
    <name evidence="2" type="ORF">CN611_14750</name>
</gene>
<feature type="region of interest" description="Disordered" evidence="1">
    <location>
        <begin position="1"/>
        <end position="26"/>
    </location>
</feature>
<name>A0A2A8BMZ7_9BACI</name>